<feature type="compositionally biased region" description="Polar residues" evidence="2">
    <location>
        <begin position="987"/>
        <end position="1006"/>
    </location>
</feature>
<dbReference type="STRING" id="747676.F4RSB3"/>
<dbReference type="InParanoid" id="F4RSB3"/>
<dbReference type="OrthoDB" id="251770at2759"/>
<dbReference type="InterPro" id="IPR036420">
    <property type="entry name" value="BRCT_dom_sf"/>
</dbReference>
<name>F4RSB3_MELLP</name>
<feature type="domain" description="BRCT" evidence="3">
    <location>
        <begin position="130"/>
        <end position="232"/>
    </location>
</feature>
<dbReference type="SUPFAM" id="SSF52113">
    <property type="entry name" value="BRCT domain"/>
    <property type="match status" value="4"/>
</dbReference>
<dbReference type="InterPro" id="IPR059215">
    <property type="entry name" value="BRCT2_TopBP1-like"/>
</dbReference>
<dbReference type="HOGENOM" id="CLU_292225_0_0_1"/>
<keyword evidence="1" id="KW-0677">Repeat</keyword>
<feature type="region of interest" description="Disordered" evidence="2">
    <location>
        <begin position="1018"/>
        <end position="1043"/>
    </location>
</feature>
<feature type="compositionally biased region" description="Polar residues" evidence="2">
    <location>
        <begin position="901"/>
        <end position="923"/>
    </location>
</feature>
<evidence type="ECO:0000313" key="4">
    <source>
        <dbReference type="EMBL" id="EGG04720.1"/>
    </source>
</evidence>
<feature type="region of interest" description="Disordered" evidence="2">
    <location>
        <begin position="734"/>
        <end position="760"/>
    </location>
</feature>
<dbReference type="PANTHER" id="PTHR13561">
    <property type="entry name" value="DNA REPLICATION REGULATOR DPB11-RELATED"/>
    <property type="match status" value="1"/>
</dbReference>
<dbReference type="Proteomes" id="UP000001072">
    <property type="component" value="Unassembled WGS sequence"/>
</dbReference>
<feature type="region of interest" description="Disordered" evidence="2">
    <location>
        <begin position="877"/>
        <end position="925"/>
    </location>
</feature>
<dbReference type="eggNOG" id="KOG1929">
    <property type="taxonomic scope" value="Eukaryota"/>
</dbReference>
<gene>
    <name evidence="4" type="ORF">MELLADRAFT_78268</name>
</gene>
<dbReference type="PROSITE" id="PS50172">
    <property type="entry name" value="BRCT"/>
    <property type="match status" value="2"/>
</dbReference>
<protein>
    <recommendedName>
        <fullName evidence="3">BRCT domain-containing protein</fullName>
    </recommendedName>
</protein>
<proteinExistence type="predicted"/>
<dbReference type="VEuPathDB" id="FungiDB:MELLADRAFT_78268"/>
<feature type="compositionally biased region" description="Polar residues" evidence="2">
    <location>
        <begin position="739"/>
        <end position="756"/>
    </location>
</feature>
<dbReference type="SMART" id="SM00292">
    <property type="entry name" value="BRCT"/>
    <property type="match status" value="3"/>
</dbReference>
<dbReference type="RefSeq" id="XP_007412159.1">
    <property type="nucleotide sequence ID" value="XM_007412097.1"/>
</dbReference>
<feature type="region of interest" description="Disordered" evidence="2">
    <location>
        <begin position="305"/>
        <end position="342"/>
    </location>
</feature>
<dbReference type="Pfam" id="PF00533">
    <property type="entry name" value="BRCT"/>
    <property type="match status" value="2"/>
</dbReference>
<dbReference type="GO" id="GO:0007095">
    <property type="term" value="P:mitotic G2 DNA damage checkpoint signaling"/>
    <property type="evidence" value="ECO:0007669"/>
    <property type="project" value="TreeGrafter"/>
</dbReference>
<evidence type="ECO:0000256" key="2">
    <source>
        <dbReference type="SAM" id="MobiDB-lite"/>
    </source>
</evidence>
<keyword evidence="5" id="KW-1185">Reference proteome</keyword>
<evidence type="ECO:0000259" key="3">
    <source>
        <dbReference type="PROSITE" id="PS50172"/>
    </source>
</evidence>
<feature type="region of interest" description="Disordered" evidence="2">
    <location>
        <begin position="976"/>
        <end position="1006"/>
    </location>
</feature>
<evidence type="ECO:0000256" key="1">
    <source>
        <dbReference type="ARBA" id="ARBA00022737"/>
    </source>
</evidence>
<accession>F4RSB3</accession>
<dbReference type="GO" id="GO:0006270">
    <property type="term" value="P:DNA replication initiation"/>
    <property type="evidence" value="ECO:0007669"/>
    <property type="project" value="TreeGrafter"/>
</dbReference>
<feature type="compositionally biased region" description="Basic and acidic residues" evidence="2">
    <location>
        <begin position="976"/>
        <end position="986"/>
    </location>
</feature>
<sequence>MGFGSKRGGTKVPNAKLKPVPIPSAPRSDLNSVAHRSTKPSKGKGKETCNTPLAIEGDDDEEDQSEFRESLCREKSLLAGCIVCFSGILDPVKAAIDNNIKIMLPMWLEALYSSFTEGDNVDFKNITQRYAMKPFQSLKFSITGSTSTPRTHFIQLAEDNGASVSLNLDIDCTHLIVLASSEASADVDSTLFNLDKVQAARKTDASIKIVWQEWLEDSAARGGCLSETLYLMKEGLPRPSRLHLNHGTNLASKGDSEKPALTREFCSEEPAVAIKRAATRPGSQTAILASIISEQDLPATRAFNRVKSRPSRAASPDVGPDPPEFDFGDLHRKEDATSNSQVVNAASRLTDLLDQPKSIDRQSLVKKLSSVRSSKFESTSHTSSQRVEDARGQTAWAHPTLFRNCTISIAGCTPSHHRQVTEAVTDCGAIVTSDHAQADYTIVPHIKSAPLNQPFCLCHTAKCPLIFVLSSPPWIPPGCNPVAHSWVEQSLFEGQLVDPDNNWAARPIRLNPIPSPEQHVFSACGYNPPELQILKRAVNSLKLKFIDYPHRHDVTHIFVGPDKNSARLQKVKSWSEKEFVDLDWLLTLARGERITSASSIVIPAMSAVLPSALERQSQVPLPLQLPQPLIDCVIYVTRKASVDRHSKSVGACRKLGARVVERFDETVTHLIHIGERSNEASKEFKVAKAKGMFIVHPCWLTECKNKTIRAEEIAFPHTYKAGLALDYATSPVPERSTRYPLSSQKCADNLPSSSTGHDLESDLQEDEDFFQLNDDLRLRSPVLDPSRTINGLSSESEHLAEHQSVNNDYVLKSGVEAESEDFENQLDPDKFFHGINVTATSHLCELPPSSSPLQPAEPGFNTQIGGFLELLQKRNATPDAMKNEKENRRTRKRGLVDHSRSNSTGPSANVSLSGRLQKSQVGSDTGLHRTLSDLALANRALSKAQPEFEEYDESMKVTWDDPISKRNIITARVNKKTTDRRIEQRPEATNTGRGSGISDVQEQENSLHGQRAVIIDLATDTDQSQNQAVPLPPLKRRRARLIS</sequence>
<dbReference type="GO" id="GO:0033314">
    <property type="term" value="P:mitotic DNA replication checkpoint signaling"/>
    <property type="evidence" value="ECO:0007669"/>
    <property type="project" value="TreeGrafter"/>
</dbReference>
<evidence type="ECO:0000313" key="5">
    <source>
        <dbReference type="Proteomes" id="UP000001072"/>
    </source>
</evidence>
<dbReference type="AlphaFoldDB" id="F4RSB3"/>
<dbReference type="CDD" id="cd17731">
    <property type="entry name" value="BRCT_TopBP1_rpt2_like"/>
    <property type="match status" value="1"/>
</dbReference>
<dbReference type="Gene3D" id="3.40.50.10190">
    <property type="entry name" value="BRCT domain"/>
    <property type="match status" value="3"/>
</dbReference>
<dbReference type="InterPro" id="IPR001357">
    <property type="entry name" value="BRCT_dom"/>
</dbReference>
<dbReference type="GeneID" id="18933088"/>
<feature type="domain" description="BRCT" evidence="3">
    <location>
        <begin position="624"/>
        <end position="703"/>
    </location>
</feature>
<organism evidence="5">
    <name type="scientific">Melampsora larici-populina (strain 98AG31 / pathotype 3-4-7)</name>
    <name type="common">Poplar leaf rust fungus</name>
    <dbReference type="NCBI Taxonomy" id="747676"/>
    <lineage>
        <taxon>Eukaryota</taxon>
        <taxon>Fungi</taxon>
        <taxon>Dikarya</taxon>
        <taxon>Basidiomycota</taxon>
        <taxon>Pucciniomycotina</taxon>
        <taxon>Pucciniomycetes</taxon>
        <taxon>Pucciniales</taxon>
        <taxon>Melampsoraceae</taxon>
        <taxon>Melampsora</taxon>
    </lineage>
</organism>
<feature type="compositionally biased region" description="Basic residues" evidence="2">
    <location>
        <begin position="1034"/>
        <end position="1043"/>
    </location>
</feature>
<dbReference type="PANTHER" id="PTHR13561:SF20">
    <property type="entry name" value="DNA TOPOISOMERASE 2-BINDING PROTEIN 1"/>
    <property type="match status" value="1"/>
</dbReference>
<feature type="region of interest" description="Disordered" evidence="2">
    <location>
        <begin position="1"/>
        <end position="62"/>
    </location>
</feature>
<dbReference type="EMBL" id="GL883117">
    <property type="protein sequence ID" value="EGG04720.1"/>
    <property type="molecule type" value="Genomic_DNA"/>
</dbReference>
<reference evidence="5" key="1">
    <citation type="journal article" date="2011" name="Proc. Natl. Acad. Sci. U.S.A.">
        <title>Obligate biotrophy features unraveled by the genomic analysis of rust fungi.</title>
        <authorList>
            <person name="Duplessis S."/>
            <person name="Cuomo C.A."/>
            <person name="Lin Y.-C."/>
            <person name="Aerts A."/>
            <person name="Tisserant E."/>
            <person name="Veneault-Fourrey C."/>
            <person name="Joly D.L."/>
            <person name="Hacquard S."/>
            <person name="Amselem J."/>
            <person name="Cantarel B.L."/>
            <person name="Chiu R."/>
            <person name="Coutinho P.M."/>
            <person name="Feau N."/>
            <person name="Field M."/>
            <person name="Frey P."/>
            <person name="Gelhaye E."/>
            <person name="Goldberg J."/>
            <person name="Grabherr M.G."/>
            <person name="Kodira C.D."/>
            <person name="Kohler A."/>
            <person name="Kuees U."/>
            <person name="Lindquist E.A."/>
            <person name="Lucas S.M."/>
            <person name="Mago R."/>
            <person name="Mauceli E."/>
            <person name="Morin E."/>
            <person name="Murat C."/>
            <person name="Pangilinan J.L."/>
            <person name="Park R."/>
            <person name="Pearson M."/>
            <person name="Quesneville H."/>
            <person name="Rouhier N."/>
            <person name="Sakthikumar S."/>
            <person name="Salamov A.A."/>
            <person name="Schmutz J."/>
            <person name="Selles B."/>
            <person name="Shapiro H."/>
            <person name="Tanguay P."/>
            <person name="Tuskan G.A."/>
            <person name="Henrissat B."/>
            <person name="Van de Peer Y."/>
            <person name="Rouze P."/>
            <person name="Ellis J.G."/>
            <person name="Dodds P.N."/>
            <person name="Schein J.E."/>
            <person name="Zhong S."/>
            <person name="Hamelin R.C."/>
            <person name="Grigoriev I.V."/>
            <person name="Szabo L.J."/>
            <person name="Martin F."/>
        </authorList>
    </citation>
    <scope>NUCLEOTIDE SEQUENCE [LARGE SCALE GENOMIC DNA]</scope>
    <source>
        <strain evidence="5">98AG31 / pathotype 3-4-7</strain>
    </source>
</reference>
<dbReference type="KEGG" id="mlr:MELLADRAFT_78268"/>